<evidence type="ECO:0000259" key="2">
    <source>
        <dbReference type="SMART" id="SM00256"/>
    </source>
</evidence>
<dbReference type="SUPFAM" id="SSF81383">
    <property type="entry name" value="F-box domain"/>
    <property type="match status" value="1"/>
</dbReference>
<accession>A0A2J5I646</accession>
<evidence type="ECO:0000313" key="3">
    <source>
        <dbReference type="EMBL" id="PLN85441.1"/>
    </source>
</evidence>
<dbReference type="AlphaFoldDB" id="A0A2J5I646"/>
<dbReference type="EMBL" id="KZ559504">
    <property type="protein sequence ID" value="PLN85441.1"/>
    <property type="molecule type" value="Genomic_DNA"/>
</dbReference>
<evidence type="ECO:0000256" key="1">
    <source>
        <dbReference type="SAM" id="MobiDB-lite"/>
    </source>
</evidence>
<name>A0A2J5I646_9EURO</name>
<feature type="compositionally biased region" description="Pro residues" evidence="1">
    <location>
        <begin position="441"/>
        <end position="453"/>
    </location>
</feature>
<dbReference type="CDD" id="cd09917">
    <property type="entry name" value="F-box_SF"/>
    <property type="match status" value="1"/>
</dbReference>
<dbReference type="SMART" id="SM00256">
    <property type="entry name" value="FBOX"/>
    <property type="match status" value="1"/>
</dbReference>
<evidence type="ECO:0000313" key="4">
    <source>
        <dbReference type="Proteomes" id="UP000235023"/>
    </source>
</evidence>
<dbReference type="Pfam" id="PF12937">
    <property type="entry name" value="F-box-like"/>
    <property type="match status" value="1"/>
</dbReference>
<proteinExistence type="predicted"/>
<dbReference type="OrthoDB" id="5126814at2759"/>
<gene>
    <name evidence="3" type="ORF">BDW42DRAFT_182963</name>
</gene>
<organism evidence="3 4">
    <name type="scientific">Aspergillus taichungensis</name>
    <dbReference type="NCBI Taxonomy" id="482145"/>
    <lineage>
        <taxon>Eukaryota</taxon>
        <taxon>Fungi</taxon>
        <taxon>Dikarya</taxon>
        <taxon>Ascomycota</taxon>
        <taxon>Pezizomycotina</taxon>
        <taxon>Eurotiomycetes</taxon>
        <taxon>Eurotiomycetidae</taxon>
        <taxon>Eurotiales</taxon>
        <taxon>Aspergillaceae</taxon>
        <taxon>Aspergillus</taxon>
        <taxon>Aspergillus subgen. Circumdati</taxon>
    </lineage>
</organism>
<sequence>MEKPRAVAPPLPVEIIQSILQQLDVESYHAARSTCQGWRYAASAPCMLSRVLQQTPVLKPPKASSLTGAEWNRYFDQIARINLLSYRTNVRKTVSKQTFPSGYKTSNVQASSSNGHITVDLGGARLRVYDNHQAPWEFPVVPSLYPPGKSIYGNLIKKAKAPYIPINERYAKYCLAVSSRGDILAVALGKKIQIYSLRRGDDTIRATPVEYTLNQTDKVFRFAPRATFEDTDGVVKSLEFTDDDALLRVCIDRETTSYRPSRVRYLGNPDLALNGNPDRSYWQASLNHIYLDTVALALDLASHDARHRARHDNRRCFLRGLRLLPSSFHIHSQHRHLHNHHCYHTRRMSRTDMTIRYFIAALQTCLVDGYAIGSILNASYPAGKVQIHRVIPSRYYIPEPLAAGPYSQIPQSYNNDNNMTPTGSSLHYTVPRDQPFEFFNPPRPNPPTNTPPHPDTDPIPDATPKNLRLAIPRWTHTNLPSATFSSPLLATSPDNRLAVIYEPGGSHTRFNSRGGSLYVVDISSCTPAYQPYGGRHAAAAGSPTNSTAAWLKVGKKEGPQDIALAWPFLLDQLDVDADAVGIEMSTIPSHPRTSPPKEATRYAVWAISEEKGLKLQWELGANLS</sequence>
<dbReference type="InterPro" id="IPR036047">
    <property type="entry name" value="F-box-like_dom_sf"/>
</dbReference>
<dbReference type="Proteomes" id="UP000235023">
    <property type="component" value="Unassembled WGS sequence"/>
</dbReference>
<keyword evidence="4" id="KW-1185">Reference proteome</keyword>
<reference evidence="4" key="1">
    <citation type="submission" date="2017-12" db="EMBL/GenBank/DDBJ databases">
        <authorList>
            <consortium name="DOE Joint Genome Institute"/>
            <person name="Mondo S.J."/>
            <person name="Kjaerbolling I."/>
            <person name="Vesth T.C."/>
            <person name="Frisvad J.C."/>
            <person name="Nybo J.L."/>
            <person name="Theobald S."/>
            <person name="Kuo A."/>
            <person name="Bowyer P."/>
            <person name="Matsuda Y."/>
            <person name="Lyhne E.K."/>
            <person name="Kogle M.E."/>
            <person name="Clum A."/>
            <person name="Lipzen A."/>
            <person name="Salamov A."/>
            <person name="Ngan C.Y."/>
            <person name="Daum C."/>
            <person name="Chiniquy J."/>
            <person name="Barry K."/>
            <person name="LaButti K."/>
            <person name="Haridas S."/>
            <person name="Simmons B.A."/>
            <person name="Magnuson J.K."/>
            <person name="Mortensen U.H."/>
            <person name="Larsen T.O."/>
            <person name="Grigoriev I.V."/>
            <person name="Baker S.E."/>
            <person name="Andersen M.R."/>
            <person name="Nordberg H.P."/>
            <person name="Cantor M.N."/>
            <person name="Hua S.X."/>
        </authorList>
    </citation>
    <scope>NUCLEOTIDE SEQUENCE [LARGE SCALE GENOMIC DNA]</scope>
    <source>
        <strain evidence="4">IBT 19404</strain>
    </source>
</reference>
<feature type="region of interest" description="Disordered" evidence="1">
    <location>
        <begin position="433"/>
        <end position="464"/>
    </location>
</feature>
<dbReference type="InterPro" id="IPR001810">
    <property type="entry name" value="F-box_dom"/>
</dbReference>
<protein>
    <recommendedName>
        <fullName evidence="2">F-box domain-containing protein</fullName>
    </recommendedName>
</protein>
<feature type="domain" description="F-box" evidence="2">
    <location>
        <begin position="11"/>
        <end position="51"/>
    </location>
</feature>